<evidence type="ECO:0000313" key="2">
    <source>
        <dbReference type="Proteomes" id="UP001291687"/>
    </source>
</evidence>
<keyword evidence="2" id="KW-1185">Reference proteome</keyword>
<dbReference type="Proteomes" id="UP001291687">
    <property type="component" value="Unassembled WGS sequence"/>
</dbReference>
<name>A0ABU5NB49_9RICK</name>
<organism evidence="1 2">
    <name type="scientific">Candidatus Megaera venefica</name>
    <dbReference type="NCBI Taxonomy" id="2055910"/>
    <lineage>
        <taxon>Bacteria</taxon>
        <taxon>Pseudomonadati</taxon>
        <taxon>Pseudomonadota</taxon>
        <taxon>Alphaproteobacteria</taxon>
        <taxon>Rickettsiales</taxon>
        <taxon>Rickettsiaceae</taxon>
        <taxon>Candidatus Megaera</taxon>
    </lineage>
</organism>
<accession>A0ABU5NB49</accession>
<evidence type="ECO:0000313" key="1">
    <source>
        <dbReference type="EMBL" id="MEA0970377.1"/>
    </source>
</evidence>
<sequence length="63" mass="6977">MNENLDPAKIIQVLPKYVQALYSDSALYFSGDETIATPERKAIVLNDIALIKEQIASLEKIIG</sequence>
<dbReference type="EMBL" id="JARJFB010000014">
    <property type="protein sequence ID" value="MEA0970377.1"/>
    <property type="molecule type" value="Genomic_DNA"/>
</dbReference>
<proteinExistence type="predicted"/>
<comment type="caution">
    <text evidence="1">The sequence shown here is derived from an EMBL/GenBank/DDBJ whole genome shotgun (WGS) entry which is preliminary data.</text>
</comment>
<protein>
    <submittedName>
        <fullName evidence="1">Uncharacterized protein</fullName>
    </submittedName>
</protein>
<gene>
    <name evidence="1" type="ORF">Megvenef_00336</name>
</gene>
<dbReference type="RefSeq" id="WP_322776279.1">
    <property type="nucleotide sequence ID" value="NZ_JARJFB010000014.1"/>
</dbReference>
<reference evidence="1 2" key="1">
    <citation type="submission" date="2023-03" db="EMBL/GenBank/DDBJ databases">
        <title>Host association and intracellularity evolved multiple times independently in the Rickettsiales.</title>
        <authorList>
            <person name="Castelli M."/>
            <person name="Nardi T."/>
            <person name="Gammuto L."/>
            <person name="Bellinzona G."/>
            <person name="Sabaneyeva E."/>
            <person name="Potekhin A."/>
            <person name="Serra V."/>
            <person name="Petroni G."/>
            <person name="Sassera D."/>
        </authorList>
    </citation>
    <scope>NUCLEOTIDE SEQUENCE [LARGE SCALE GENOMIC DNA]</scope>
    <source>
        <strain evidence="1 2">Sr 2-6</strain>
    </source>
</reference>